<gene>
    <name evidence="1" type="ORF">SADUNF_Sadunf12G0077400</name>
</gene>
<sequence>MLFFNYLHENELHLFVQTWNNFTDACCTFFYTVWRKQQVGIIKDNRSTGKFNIIIIYGSIFCKVHAPVKRIRTDLEGYLQLYIIVEQLFKYLAEQIL</sequence>
<keyword evidence="2" id="KW-1185">Reference proteome</keyword>
<dbReference type="Proteomes" id="UP000657918">
    <property type="component" value="Unassembled WGS sequence"/>
</dbReference>
<organism evidence="1 2">
    <name type="scientific">Salix dunnii</name>
    <dbReference type="NCBI Taxonomy" id="1413687"/>
    <lineage>
        <taxon>Eukaryota</taxon>
        <taxon>Viridiplantae</taxon>
        <taxon>Streptophyta</taxon>
        <taxon>Embryophyta</taxon>
        <taxon>Tracheophyta</taxon>
        <taxon>Spermatophyta</taxon>
        <taxon>Magnoliopsida</taxon>
        <taxon>eudicotyledons</taxon>
        <taxon>Gunneridae</taxon>
        <taxon>Pentapetalae</taxon>
        <taxon>rosids</taxon>
        <taxon>fabids</taxon>
        <taxon>Malpighiales</taxon>
        <taxon>Salicaceae</taxon>
        <taxon>Saliceae</taxon>
        <taxon>Salix</taxon>
    </lineage>
</organism>
<proteinExistence type="predicted"/>
<protein>
    <submittedName>
        <fullName evidence="1">Uncharacterized protein</fullName>
    </submittedName>
</protein>
<name>A0A835JRJ8_9ROSI</name>
<dbReference type="AlphaFoldDB" id="A0A835JRJ8"/>
<dbReference type="EMBL" id="JADGMS010000012">
    <property type="protein sequence ID" value="KAF9671725.1"/>
    <property type="molecule type" value="Genomic_DNA"/>
</dbReference>
<accession>A0A835JRJ8</accession>
<evidence type="ECO:0000313" key="2">
    <source>
        <dbReference type="Proteomes" id="UP000657918"/>
    </source>
</evidence>
<evidence type="ECO:0000313" key="1">
    <source>
        <dbReference type="EMBL" id="KAF9671725.1"/>
    </source>
</evidence>
<reference evidence="1 2" key="1">
    <citation type="submission" date="2020-10" db="EMBL/GenBank/DDBJ databases">
        <title>Plant Genome Project.</title>
        <authorList>
            <person name="Zhang R.-G."/>
        </authorList>
    </citation>
    <scope>NUCLEOTIDE SEQUENCE [LARGE SCALE GENOMIC DNA]</scope>
    <source>
        <strain evidence="1">FAFU-HL-1</strain>
        <tissue evidence="1">Leaf</tissue>
    </source>
</reference>
<comment type="caution">
    <text evidence="1">The sequence shown here is derived from an EMBL/GenBank/DDBJ whole genome shotgun (WGS) entry which is preliminary data.</text>
</comment>